<dbReference type="OrthoDB" id="9803916at2"/>
<dbReference type="Gene3D" id="3.60.15.10">
    <property type="entry name" value="Ribonuclease Z/Hydroxyacylglutathione hydrolase-like"/>
    <property type="match status" value="1"/>
</dbReference>
<dbReference type="GO" id="GO:0047555">
    <property type="term" value="F:3',5'-cyclic-GMP phosphodiesterase activity"/>
    <property type="evidence" value="ECO:0007669"/>
    <property type="project" value="TreeGrafter"/>
</dbReference>
<dbReference type="Pfam" id="PF02112">
    <property type="entry name" value="PDEase_II"/>
    <property type="match status" value="1"/>
</dbReference>
<name>A0A199XP72_9FLAO</name>
<evidence type="ECO:0000256" key="3">
    <source>
        <dbReference type="ARBA" id="ARBA00025762"/>
    </source>
</evidence>
<keyword evidence="6" id="KW-1185">Reference proteome</keyword>
<dbReference type="GO" id="GO:1902660">
    <property type="term" value="P:negative regulation of glucose mediated signaling pathway"/>
    <property type="evidence" value="ECO:0007669"/>
    <property type="project" value="TreeGrafter"/>
</dbReference>
<dbReference type="InterPro" id="IPR036866">
    <property type="entry name" value="RibonucZ/Hydroxyglut_hydro"/>
</dbReference>
<dbReference type="AlphaFoldDB" id="A0A199XP72"/>
<dbReference type="RefSeq" id="WP_064716006.1">
    <property type="nucleotide sequence ID" value="NZ_JMTM01000060.1"/>
</dbReference>
<reference evidence="5 6" key="1">
    <citation type="submission" date="2016-06" db="EMBL/GenBank/DDBJ databases">
        <title>Draft genome sequence of Flavobacterium succinicans strain DD5b.</title>
        <authorList>
            <person name="Poehlein A."/>
            <person name="Daniel R."/>
            <person name="Simeonova D.D."/>
        </authorList>
    </citation>
    <scope>NUCLEOTIDE SEQUENCE [LARGE SCALE GENOMIC DNA]</scope>
    <source>
        <strain evidence="5 6">DD5b</strain>
    </source>
</reference>
<evidence type="ECO:0000256" key="2">
    <source>
        <dbReference type="ARBA" id="ARBA00023149"/>
    </source>
</evidence>
<dbReference type="SUPFAM" id="SSF56281">
    <property type="entry name" value="Metallo-hydrolase/oxidoreductase"/>
    <property type="match status" value="1"/>
</dbReference>
<proteinExistence type="inferred from homology"/>
<dbReference type="PANTHER" id="PTHR28283:SF1">
    <property type="entry name" value="3',5'-CYCLIC-NUCLEOTIDE PHOSPHODIESTERASE 1"/>
    <property type="match status" value="1"/>
</dbReference>
<dbReference type="GO" id="GO:0006198">
    <property type="term" value="P:cAMP catabolic process"/>
    <property type="evidence" value="ECO:0007669"/>
    <property type="project" value="UniProtKB-UniRule"/>
</dbReference>
<dbReference type="PRINTS" id="PR00388">
    <property type="entry name" value="PDIESTERASE2"/>
</dbReference>
<keyword evidence="2 4" id="KW-0114">cAMP</keyword>
<protein>
    <submittedName>
        <fullName evidence="5">cAMP phosphodiesterases class-II</fullName>
    </submittedName>
</protein>
<evidence type="ECO:0000256" key="4">
    <source>
        <dbReference type="PIRNR" id="PIRNR000962"/>
    </source>
</evidence>
<dbReference type="PATRIC" id="fig|29536.5.peg.2330"/>
<organism evidence="5 6">
    <name type="scientific">Flavobacterium succinicans</name>
    <dbReference type="NCBI Taxonomy" id="29536"/>
    <lineage>
        <taxon>Bacteria</taxon>
        <taxon>Pseudomonadati</taxon>
        <taxon>Bacteroidota</taxon>
        <taxon>Flavobacteriia</taxon>
        <taxon>Flavobacteriales</taxon>
        <taxon>Flavobacteriaceae</taxon>
        <taxon>Flavobacterium</taxon>
    </lineage>
</organism>
<sequence length="318" mass="35104">MRKVFGFVLLFFGSTIVSFGQKTKPVFEVLPLGVYGGIDERNLSAYLVAPFGTKEYVCLDAGTVHSGIEKAIEKGTFSVPSSTVLRQYIKGYCISHAHLDHVSGLIINSPADSTKTVYAIAPAMKMMQNHYFNDQTWANFGDEGLGKPLKKYHFETLSFGKIIPISNTSMTVQAFPLSHVNPYESTAFLIKKDNNAVLYLGDTGPDSVEKTTNLADLWKAIAPLIQKQELKGILIEVSFPNEQPDAFLFGHLTPKHLMKEMQILAALTGKEALQKCKIIITHLKPPAASIQKIKQQLAGPNELGLTFVFPEQGVRMEL</sequence>
<evidence type="ECO:0000313" key="5">
    <source>
        <dbReference type="EMBL" id="OAZ03445.1"/>
    </source>
</evidence>
<comment type="caution">
    <text evidence="5">The sequence shown here is derived from an EMBL/GenBank/DDBJ whole genome shotgun (WGS) entry which is preliminary data.</text>
</comment>
<dbReference type="PANTHER" id="PTHR28283">
    <property type="entry name" value="3',5'-CYCLIC-NUCLEOTIDE PHOSPHODIESTERASE 1"/>
    <property type="match status" value="1"/>
</dbReference>
<dbReference type="GO" id="GO:0004115">
    <property type="term" value="F:3',5'-cyclic-AMP phosphodiesterase activity"/>
    <property type="evidence" value="ECO:0007669"/>
    <property type="project" value="UniProtKB-UniRule"/>
</dbReference>
<dbReference type="PIRSF" id="PIRSF000962">
    <property type="entry name" value="Cyc_nuc_PDEase"/>
    <property type="match status" value="1"/>
</dbReference>
<dbReference type="PROSITE" id="PS00607">
    <property type="entry name" value="PDEASE_II"/>
    <property type="match status" value="1"/>
</dbReference>
<keyword evidence="1 4" id="KW-0378">Hydrolase</keyword>
<evidence type="ECO:0000256" key="1">
    <source>
        <dbReference type="ARBA" id="ARBA00022801"/>
    </source>
</evidence>
<comment type="similarity">
    <text evidence="3 4">Belongs to the cyclic nucleotide phosphodiesterase class-II family.</text>
</comment>
<dbReference type="CDD" id="cd07735">
    <property type="entry name" value="class_II_PDE_MBL-fold"/>
    <property type="match status" value="1"/>
</dbReference>
<gene>
    <name evidence="5" type="ORF">FLB_22340</name>
</gene>
<dbReference type="Proteomes" id="UP000093807">
    <property type="component" value="Unassembled WGS sequence"/>
</dbReference>
<dbReference type="InterPro" id="IPR000396">
    <property type="entry name" value="Pdiesterase2"/>
</dbReference>
<dbReference type="EMBL" id="JMTM01000060">
    <property type="protein sequence ID" value="OAZ03445.1"/>
    <property type="molecule type" value="Genomic_DNA"/>
</dbReference>
<accession>A0A199XP72</accession>
<evidence type="ECO:0000313" key="6">
    <source>
        <dbReference type="Proteomes" id="UP000093807"/>
    </source>
</evidence>
<dbReference type="InterPro" id="IPR024225">
    <property type="entry name" value="cAMP-PdiesteraseII_CS"/>
</dbReference>